<dbReference type="GO" id="GO:0003723">
    <property type="term" value="F:RNA binding"/>
    <property type="evidence" value="ECO:0007669"/>
    <property type="project" value="TreeGrafter"/>
</dbReference>
<dbReference type="PANTHER" id="PTHR11223">
    <property type="entry name" value="EXPORTIN 1/5"/>
    <property type="match status" value="1"/>
</dbReference>
<dbReference type="OrthoDB" id="2215036at2759"/>
<evidence type="ECO:0000313" key="4">
    <source>
        <dbReference type="Proteomes" id="UP000708208"/>
    </source>
</evidence>
<name>A0A8J2PW20_9HEXA</name>
<comment type="caution">
    <text evidence="3">The sequence shown here is derived from an EMBL/GenBank/DDBJ whole genome shotgun (WGS) entry which is preliminary data.</text>
</comment>
<sequence>MDSTLSNAVENFIRSIQIELNPSSTPEERQTAHIFCETFRTHEPISTVATVGIVLTTKLEVEVVFSGLRIIEDLTKYHWATLDCRDVIKNRLMYLLENGFLGLPNQPGFLKEALARTIVEIAKREWPQLWPDLVPSLFTLGKRSILAYIVLRRLFEDIALCQEEDSFSRKRELLQSLVAVSTETVPTLFELLGASLEECSINQTQINIAKCKMFFGSILPFIELAATDLFLERNRITLLFQLTRHLVFRSDAAECILQLLQRKDKREKAKVYVELMKDVNFGSLQEAIRQEGAEELHFIKQMSDVLSFIGSSCGKDRDSLTKFFSLCESMASKSAAAAVVGTAIAFHNFMKTTVDSKDKDCLKDESYSLIINSILNLMMKKLVSTPVPGEKDELGRLKHEFCTTLRLFSKVRPMYLFLSPWIISALNDPGTMEVIQWEALGSLIDNVTSTISHEEEEVVHLGLQHLEQSFIKYSSEEKTVLKSAILSTVSGLFIFLSLAKKKAAFTSETTNLMCSILKSLFHCFTYPESERLIRRHVASLFIKLAKDNGELFIEMFDSIHQETVNMKDKLNSMEYVSLIECLLITSNRWNDRTQQLVFIQSLIAPSEWQEIASICHSTTEFATLFTEEVFYQKRPVFLRNLSLLVALFNRVQFTTESQTSSDFAESLFNLIRPTFPVVLELTKTLHSLILDPATNFLLDMYPAERNSLLGFVDHSVEDSEPAPKSVKEKFQIFVRALEDSTYTILGGCGPKFGNKLYSIPHIVDAYLSYIGDSSAKMNDFQIRRFLKMVYRPFLQSCPFEYVETVMIPFIQQFGPFLLNRLVARWQSVDFDSMDDDNAPSEEAEIVENATLRLLTKEYFDLLLKLLEMSKSSDDIHRTFSFGGGMDLDDEMPQNGHGRPQQGSSSNEIGEVGKLLLNDVVCFQAIIHLCANALGWKFSQVNLKAARCLMLSMKFIGLYPDVVRGVFTVALKAVSAVKEVEMTFDPLFRILDVILSDYSSNDPSILELFKNWGASEEDVVRMLQMNKGNQSSIVKKRKEIIRNIVQRTNSSQDPRLKNQWLTQLPKLLIYNNEKASKKESASKEVDLRECRIRLLIAHVLGSNIAAIGKIIADN</sequence>
<dbReference type="AlphaFoldDB" id="A0A8J2PW20"/>
<dbReference type="Pfam" id="PF08389">
    <property type="entry name" value="Xpo1"/>
    <property type="match status" value="1"/>
</dbReference>
<dbReference type="EMBL" id="CAJVCH010570568">
    <property type="protein sequence ID" value="CAG7835244.1"/>
    <property type="molecule type" value="Genomic_DNA"/>
</dbReference>
<protein>
    <recommendedName>
        <fullName evidence="5">Importin N-terminal domain-containing protein</fullName>
    </recommendedName>
</protein>
<keyword evidence="4" id="KW-1185">Reference proteome</keyword>
<accession>A0A8J2PW20</accession>
<evidence type="ECO:0000259" key="1">
    <source>
        <dbReference type="Pfam" id="PF08389"/>
    </source>
</evidence>
<reference evidence="3" key="1">
    <citation type="submission" date="2021-06" db="EMBL/GenBank/DDBJ databases">
        <authorList>
            <person name="Hodson N. C."/>
            <person name="Mongue J. A."/>
            <person name="Jaron S. K."/>
        </authorList>
    </citation>
    <scope>NUCLEOTIDE SEQUENCE</scope>
</reference>
<dbReference type="GO" id="GO:0006611">
    <property type="term" value="P:protein export from nucleus"/>
    <property type="evidence" value="ECO:0007669"/>
    <property type="project" value="InterPro"/>
</dbReference>
<organism evidence="3 4">
    <name type="scientific">Allacma fusca</name>
    <dbReference type="NCBI Taxonomy" id="39272"/>
    <lineage>
        <taxon>Eukaryota</taxon>
        <taxon>Metazoa</taxon>
        <taxon>Ecdysozoa</taxon>
        <taxon>Arthropoda</taxon>
        <taxon>Hexapoda</taxon>
        <taxon>Collembola</taxon>
        <taxon>Symphypleona</taxon>
        <taxon>Sminthuridae</taxon>
        <taxon>Allacma</taxon>
    </lineage>
</organism>
<dbReference type="InterPro" id="IPR045065">
    <property type="entry name" value="XPO1/5"/>
</dbReference>
<feature type="domain" description="Exportin-1/Importin-beta-like" evidence="1">
    <location>
        <begin position="108"/>
        <end position="256"/>
    </location>
</feature>
<dbReference type="Pfam" id="PF19273">
    <property type="entry name" value="Exportin-5"/>
    <property type="match status" value="1"/>
</dbReference>
<dbReference type="Proteomes" id="UP000708208">
    <property type="component" value="Unassembled WGS sequence"/>
</dbReference>
<evidence type="ECO:0000313" key="3">
    <source>
        <dbReference type="EMBL" id="CAG7835244.1"/>
    </source>
</evidence>
<dbReference type="GO" id="GO:0006405">
    <property type="term" value="P:RNA export from nucleus"/>
    <property type="evidence" value="ECO:0007669"/>
    <property type="project" value="TreeGrafter"/>
</dbReference>
<dbReference type="InterPro" id="IPR045478">
    <property type="entry name" value="Exportin-5_C"/>
</dbReference>
<dbReference type="GO" id="GO:0005634">
    <property type="term" value="C:nucleus"/>
    <property type="evidence" value="ECO:0007669"/>
    <property type="project" value="TreeGrafter"/>
</dbReference>
<proteinExistence type="predicted"/>
<dbReference type="PANTHER" id="PTHR11223:SF3">
    <property type="entry name" value="EXPORTIN-5"/>
    <property type="match status" value="1"/>
</dbReference>
<dbReference type="GO" id="GO:0042565">
    <property type="term" value="C:RNA nuclear export complex"/>
    <property type="evidence" value="ECO:0007669"/>
    <property type="project" value="TreeGrafter"/>
</dbReference>
<dbReference type="InterPro" id="IPR013598">
    <property type="entry name" value="Exportin-1/Importin-b-like"/>
</dbReference>
<dbReference type="GO" id="GO:0005737">
    <property type="term" value="C:cytoplasm"/>
    <property type="evidence" value="ECO:0007669"/>
    <property type="project" value="TreeGrafter"/>
</dbReference>
<evidence type="ECO:0008006" key="5">
    <source>
        <dbReference type="Google" id="ProtNLM"/>
    </source>
</evidence>
<feature type="domain" description="Exportin-5 C-terminal" evidence="2">
    <location>
        <begin position="451"/>
        <end position="1057"/>
    </location>
</feature>
<evidence type="ECO:0000259" key="2">
    <source>
        <dbReference type="Pfam" id="PF19273"/>
    </source>
</evidence>
<gene>
    <name evidence="3" type="ORF">AFUS01_LOCUS44644</name>
</gene>
<dbReference type="GO" id="GO:0005049">
    <property type="term" value="F:nuclear export signal receptor activity"/>
    <property type="evidence" value="ECO:0007669"/>
    <property type="project" value="InterPro"/>
</dbReference>